<dbReference type="GO" id="GO:0006006">
    <property type="term" value="P:glucose metabolic process"/>
    <property type="evidence" value="ECO:0007669"/>
    <property type="project" value="TreeGrafter"/>
</dbReference>
<evidence type="ECO:0000256" key="9">
    <source>
        <dbReference type="PIRSR" id="PIRSR005096-1"/>
    </source>
</evidence>
<dbReference type="SUPFAM" id="SSF74650">
    <property type="entry name" value="Galactose mutarotase-like"/>
    <property type="match status" value="1"/>
</dbReference>
<feature type="binding site" evidence="10">
    <location>
        <position position="252"/>
    </location>
    <ligand>
        <name>beta-D-galactose</name>
        <dbReference type="ChEBI" id="CHEBI:27667"/>
    </ligand>
</feature>
<keyword evidence="6 8" id="KW-0413">Isomerase</keyword>
<dbReference type="PIRSF" id="PIRSF005096">
    <property type="entry name" value="GALM"/>
    <property type="match status" value="1"/>
</dbReference>
<comment type="catalytic activity">
    <reaction evidence="1 8">
        <text>alpha-D-glucose = beta-D-glucose</text>
        <dbReference type="Rhea" id="RHEA:10264"/>
        <dbReference type="ChEBI" id="CHEBI:15903"/>
        <dbReference type="ChEBI" id="CHEBI:17925"/>
        <dbReference type="EC" id="5.1.3.3"/>
    </reaction>
</comment>
<dbReference type="CDD" id="cd09019">
    <property type="entry name" value="galactose_mutarotase_like"/>
    <property type="match status" value="1"/>
</dbReference>
<dbReference type="GO" id="GO:0005737">
    <property type="term" value="C:cytoplasm"/>
    <property type="evidence" value="ECO:0007669"/>
    <property type="project" value="TreeGrafter"/>
</dbReference>
<evidence type="ECO:0000313" key="13">
    <source>
        <dbReference type="Proteomes" id="UP000571018"/>
    </source>
</evidence>
<evidence type="ECO:0000256" key="4">
    <source>
        <dbReference type="ARBA" id="ARBA00013185"/>
    </source>
</evidence>
<evidence type="ECO:0000313" key="12">
    <source>
        <dbReference type="EMBL" id="MBA5728434.1"/>
    </source>
</evidence>
<dbReference type="PROSITE" id="PS00545">
    <property type="entry name" value="ALDOSE_1_EPIMERASE"/>
    <property type="match status" value="1"/>
</dbReference>
<dbReference type="NCBIfam" id="NF008277">
    <property type="entry name" value="PRK11055.1"/>
    <property type="match status" value="1"/>
</dbReference>
<dbReference type="InterPro" id="IPR008183">
    <property type="entry name" value="Aldose_1/G6P_1-epimerase"/>
</dbReference>
<evidence type="ECO:0000256" key="10">
    <source>
        <dbReference type="PIRSR" id="PIRSR005096-2"/>
    </source>
</evidence>
<name>A0A839A3P9_9LACT</name>
<dbReference type="RefSeq" id="WP_218930158.1">
    <property type="nucleotide sequence ID" value="NZ_JACAOA010000002.1"/>
</dbReference>
<feature type="active site" description="Proton acceptor" evidence="9">
    <location>
        <position position="312"/>
    </location>
</feature>
<evidence type="ECO:0000256" key="7">
    <source>
        <dbReference type="ARBA" id="ARBA00023277"/>
    </source>
</evidence>
<evidence type="ECO:0000256" key="8">
    <source>
        <dbReference type="PIRNR" id="PIRNR005096"/>
    </source>
</evidence>
<dbReference type="InterPro" id="IPR015443">
    <property type="entry name" value="Aldose_1-epimerase"/>
</dbReference>
<dbReference type="InterPro" id="IPR047215">
    <property type="entry name" value="Galactose_mutarotase-like"/>
</dbReference>
<evidence type="ECO:0000256" key="5">
    <source>
        <dbReference type="ARBA" id="ARBA00014165"/>
    </source>
</evidence>
<feature type="active site" description="Proton donor" evidence="9">
    <location>
        <position position="180"/>
    </location>
</feature>
<comment type="pathway">
    <text evidence="2 8">Carbohydrate metabolism; hexose metabolism.</text>
</comment>
<sequence length="349" mass="39568">MIVEEKSFGSLNNVEYKEIFITNKHGTVISFSNLGARINRWITKDRYNNFINIILGFEDAKHAYEGRSYYYGASVGRVAGRIKGGHFHLNGIEYQLSTNDGKNHLHGGPNSFDMMQWDYQIKKEDNSVSIIFMLESEKDSNGYPGNVKIYITHIFDDNNNWTIKYQAETDQDTLFNPTNHVYFNLNGNNTEPVTNHLLAINAGQFAPVNKDVTPVGHLEKVDGTGFDLRKSKQISEIITQSHQQIELIGGLDHPFVFQNGENIASLESPLTGIKINMKTTLPAVVVYSHQEISKPLRIWGYPLQKYSGITLETQELPDAINQENFGDIVLKTDIPYESETSYELKHMIG</sequence>
<evidence type="ECO:0000256" key="6">
    <source>
        <dbReference type="ARBA" id="ARBA00023235"/>
    </source>
</evidence>
<dbReference type="EMBL" id="JACAOA010000002">
    <property type="protein sequence ID" value="MBA5728434.1"/>
    <property type="molecule type" value="Genomic_DNA"/>
</dbReference>
<evidence type="ECO:0000256" key="11">
    <source>
        <dbReference type="PIRSR" id="PIRSR005096-3"/>
    </source>
</evidence>
<comment type="caution">
    <text evidence="12">The sequence shown here is derived from an EMBL/GenBank/DDBJ whole genome shotgun (WGS) entry which is preliminary data.</text>
</comment>
<dbReference type="InterPro" id="IPR011013">
    <property type="entry name" value="Gal_mutarotase_sf_dom"/>
</dbReference>
<dbReference type="GO" id="GO:0030246">
    <property type="term" value="F:carbohydrate binding"/>
    <property type="evidence" value="ECO:0007669"/>
    <property type="project" value="InterPro"/>
</dbReference>
<proteinExistence type="inferred from homology"/>
<reference evidence="12 13" key="1">
    <citation type="submission" date="2020-06" db="EMBL/GenBank/DDBJ databases">
        <title>Reclassification of Facklamia ignava, Facklamia soureckii and Facklami tabacinasalis as Falseniella iganva gen. nov., comb. nov., Hutsoniella ignava gen. nov., comb. nov., and Ruoffia tabacinasalis gen. nov., comb. nov and description of Ruoffia haltotolerans sp. nov., isolated from hypersaline Inland Sea of Qatar.</title>
        <authorList>
            <person name="Fotedar R."/>
            <person name="Sankaranarayanan K."/>
            <person name="Lawson P."/>
            <person name="Caldwell M."/>
            <person name="Zeyara A."/>
            <person name="Al Malki A."/>
            <person name="Ali M."/>
        </authorList>
    </citation>
    <scope>NUCLEOTIDE SEQUENCE [LARGE SCALE GENOMIC DNA]</scope>
    <source>
        <strain evidence="12 13">INB8</strain>
    </source>
</reference>
<evidence type="ECO:0000256" key="1">
    <source>
        <dbReference type="ARBA" id="ARBA00001614"/>
    </source>
</evidence>
<dbReference type="UniPathway" id="UPA00242"/>
<dbReference type="EC" id="5.1.3.3" evidence="4 8"/>
<organism evidence="12 13">
    <name type="scientific">Ruoffia halotolerans</name>
    <dbReference type="NCBI Taxonomy" id="2748684"/>
    <lineage>
        <taxon>Bacteria</taxon>
        <taxon>Bacillati</taxon>
        <taxon>Bacillota</taxon>
        <taxon>Bacilli</taxon>
        <taxon>Lactobacillales</taxon>
        <taxon>Aerococcaceae</taxon>
        <taxon>Ruoffia</taxon>
    </lineage>
</organism>
<dbReference type="Gene3D" id="2.70.98.10">
    <property type="match status" value="1"/>
</dbReference>
<evidence type="ECO:0000256" key="2">
    <source>
        <dbReference type="ARBA" id="ARBA00005028"/>
    </source>
</evidence>
<gene>
    <name evidence="12" type="ORF">HW423_01345</name>
</gene>
<dbReference type="AlphaFoldDB" id="A0A839A3P9"/>
<comment type="similarity">
    <text evidence="3 8">Belongs to the aldose epimerase family.</text>
</comment>
<dbReference type="Proteomes" id="UP000571018">
    <property type="component" value="Unassembled WGS sequence"/>
</dbReference>
<dbReference type="Pfam" id="PF01263">
    <property type="entry name" value="Aldose_epim"/>
    <property type="match status" value="1"/>
</dbReference>
<dbReference type="InterPro" id="IPR014718">
    <property type="entry name" value="GH-type_carb-bd"/>
</dbReference>
<dbReference type="PANTHER" id="PTHR10091:SF0">
    <property type="entry name" value="GALACTOSE MUTAROTASE"/>
    <property type="match status" value="1"/>
</dbReference>
<keyword evidence="13" id="KW-1185">Reference proteome</keyword>
<evidence type="ECO:0000256" key="3">
    <source>
        <dbReference type="ARBA" id="ARBA00006206"/>
    </source>
</evidence>
<accession>A0A839A3P9</accession>
<dbReference type="InterPro" id="IPR018052">
    <property type="entry name" value="Ald1_epimerase_CS"/>
</dbReference>
<feature type="binding site" evidence="11">
    <location>
        <begin position="180"/>
        <end position="182"/>
    </location>
    <ligand>
        <name>beta-D-galactose</name>
        <dbReference type="ChEBI" id="CHEBI:27667"/>
    </ligand>
</feature>
<protein>
    <recommendedName>
        <fullName evidence="5 8">Aldose 1-epimerase</fullName>
        <ecNumber evidence="4 8">5.1.3.3</ecNumber>
    </recommendedName>
</protein>
<dbReference type="PANTHER" id="PTHR10091">
    <property type="entry name" value="ALDOSE-1-EPIMERASE"/>
    <property type="match status" value="1"/>
</dbReference>
<dbReference type="GO" id="GO:0033499">
    <property type="term" value="P:galactose catabolic process via UDP-galactose, Leloir pathway"/>
    <property type="evidence" value="ECO:0007669"/>
    <property type="project" value="TreeGrafter"/>
</dbReference>
<dbReference type="GO" id="GO:0004034">
    <property type="term" value="F:aldose 1-epimerase activity"/>
    <property type="evidence" value="ECO:0007669"/>
    <property type="project" value="UniProtKB-EC"/>
</dbReference>
<keyword evidence="7 8" id="KW-0119">Carbohydrate metabolism</keyword>